<gene>
    <name evidence="2" type="ORF">E1269_20985</name>
</gene>
<keyword evidence="1" id="KW-0812">Transmembrane</keyword>
<dbReference type="InParanoid" id="A0A4R5CRG1"/>
<dbReference type="Pfam" id="PF19545">
    <property type="entry name" value="DUF6069"/>
    <property type="match status" value="1"/>
</dbReference>
<feature type="transmembrane region" description="Helical" evidence="1">
    <location>
        <begin position="96"/>
        <end position="115"/>
    </location>
</feature>
<dbReference type="InterPro" id="IPR045713">
    <property type="entry name" value="DUF6069"/>
</dbReference>
<feature type="transmembrane region" description="Helical" evidence="1">
    <location>
        <begin position="67"/>
        <end position="89"/>
    </location>
</feature>
<evidence type="ECO:0000313" key="2">
    <source>
        <dbReference type="EMBL" id="TDE03132.1"/>
    </source>
</evidence>
<dbReference type="OrthoDB" id="4868427at2"/>
<sequence>MTDDNASAAASRGPSVDAGRLWAGGCATAVIAALIAVVGVVVVRGVFDIPMLAPEGEGTWGDASTAWYAATAALAALLATAVLHLLLVTTPQPLRFFGWVVGLATVIAVAAPFTSDAALESEVATGVVTATLGIAIGTLLTSVARSAVRPSARRRPYPPQQGH</sequence>
<feature type="transmembrane region" description="Helical" evidence="1">
    <location>
        <begin position="127"/>
        <end position="148"/>
    </location>
</feature>
<evidence type="ECO:0000256" key="1">
    <source>
        <dbReference type="SAM" id="Phobius"/>
    </source>
</evidence>
<accession>A0A4R5CRG1</accession>
<dbReference type="Proteomes" id="UP000294739">
    <property type="component" value="Unassembled WGS sequence"/>
</dbReference>
<feature type="transmembrane region" description="Helical" evidence="1">
    <location>
        <begin position="21"/>
        <end position="47"/>
    </location>
</feature>
<keyword evidence="1" id="KW-0472">Membrane</keyword>
<dbReference type="EMBL" id="SMKZ01000033">
    <property type="protein sequence ID" value="TDE03132.1"/>
    <property type="molecule type" value="Genomic_DNA"/>
</dbReference>
<dbReference type="AlphaFoldDB" id="A0A4R5CRG1"/>
<keyword evidence="1" id="KW-1133">Transmembrane helix</keyword>
<comment type="caution">
    <text evidence="2">The sequence shown here is derived from an EMBL/GenBank/DDBJ whole genome shotgun (WGS) entry which is preliminary data.</text>
</comment>
<evidence type="ECO:0000313" key="3">
    <source>
        <dbReference type="Proteomes" id="UP000294739"/>
    </source>
</evidence>
<protein>
    <submittedName>
        <fullName evidence="2">Uncharacterized protein</fullName>
    </submittedName>
</protein>
<keyword evidence="3" id="KW-1185">Reference proteome</keyword>
<name>A0A4R5CRG1_9ACTN</name>
<organism evidence="2 3">
    <name type="scientific">Jiangella asiatica</name>
    <dbReference type="NCBI Taxonomy" id="2530372"/>
    <lineage>
        <taxon>Bacteria</taxon>
        <taxon>Bacillati</taxon>
        <taxon>Actinomycetota</taxon>
        <taxon>Actinomycetes</taxon>
        <taxon>Jiangellales</taxon>
        <taxon>Jiangellaceae</taxon>
        <taxon>Jiangella</taxon>
    </lineage>
</organism>
<proteinExistence type="predicted"/>
<reference evidence="2 3" key="1">
    <citation type="submission" date="2019-03" db="EMBL/GenBank/DDBJ databases">
        <title>Draft genome sequences of novel Actinobacteria.</title>
        <authorList>
            <person name="Sahin N."/>
            <person name="Ay H."/>
            <person name="Saygin H."/>
        </authorList>
    </citation>
    <scope>NUCLEOTIDE SEQUENCE [LARGE SCALE GENOMIC DNA]</scope>
    <source>
        <strain evidence="2 3">5K138</strain>
    </source>
</reference>